<feature type="domain" description="Bro-N" evidence="1">
    <location>
        <begin position="1"/>
        <end position="107"/>
    </location>
</feature>
<accession>A0A2U3AP99</accession>
<name>A0A2U3AP99_9BACL</name>
<dbReference type="Pfam" id="PF02498">
    <property type="entry name" value="Bro-N"/>
    <property type="match status" value="1"/>
</dbReference>
<dbReference type="InterPro" id="IPR003497">
    <property type="entry name" value="BRO_N_domain"/>
</dbReference>
<dbReference type="SMART" id="SM01040">
    <property type="entry name" value="Bro-N"/>
    <property type="match status" value="1"/>
</dbReference>
<organism evidence="2 3">
    <name type="scientific">Kurthia sibirica</name>
    <dbReference type="NCBI Taxonomy" id="202750"/>
    <lineage>
        <taxon>Bacteria</taxon>
        <taxon>Bacillati</taxon>
        <taxon>Bacillota</taxon>
        <taxon>Bacilli</taxon>
        <taxon>Bacillales</taxon>
        <taxon>Caryophanaceae</taxon>
        <taxon>Kurthia</taxon>
    </lineage>
</organism>
<evidence type="ECO:0000259" key="1">
    <source>
        <dbReference type="PROSITE" id="PS51750"/>
    </source>
</evidence>
<dbReference type="EMBL" id="QFVR01000003">
    <property type="protein sequence ID" value="PWI26354.1"/>
    <property type="molecule type" value="Genomic_DNA"/>
</dbReference>
<dbReference type="PANTHER" id="PTHR36180:SF2">
    <property type="entry name" value="BRO FAMILY PROTEIN"/>
    <property type="match status" value="1"/>
</dbReference>
<dbReference type="InterPro" id="IPR005039">
    <property type="entry name" value="Ant_C"/>
</dbReference>
<evidence type="ECO:0000313" key="2">
    <source>
        <dbReference type="EMBL" id="PWI26354.1"/>
    </source>
</evidence>
<comment type="caution">
    <text evidence="2">The sequence shown here is derived from an EMBL/GenBank/DDBJ whole genome shotgun (WGS) entry which is preliminary data.</text>
</comment>
<sequence>MNELKTFMYDEQSVRTLFASDGETFFVGKDVAEVLGYSDLNKAIAMHVEDEDKKLNDKSSSNFGQRGATLINESGLYSLILSSKLPTAKKFKRWVTSEVLPNIRKHGTHMTPETIEKVLADPNTIIQIATQLKEERAKRMQVEVVLEQQKPKVLFAQAVETSETSILVGQLAKLLTQNGVKIGQNRLFALLRDQGYLGKKGAHYNEPTQYAVERGWFEVIERAIPKPDGSVVVSRTTKVTGKGQIYLIDKLLAKVV</sequence>
<dbReference type="Pfam" id="PF03374">
    <property type="entry name" value="ANT"/>
    <property type="match status" value="1"/>
</dbReference>
<dbReference type="OrthoDB" id="9812611at2"/>
<reference evidence="2 3" key="1">
    <citation type="submission" date="2018-05" db="EMBL/GenBank/DDBJ databases">
        <title>Kurthia sibirica genome sequence.</title>
        <authorList>
            <person name="Maclea K.S."/>
            <person name="Goen A.E."/>
        </authorList>
    </citation>
    <scope>NUCLEOTIDE SEQUENCE [LARGE SCALE GENOMIC DNA]</scope>
    <source>
        <strain evidence="2 3">ATCC 49154</strain>
    </source>
</reference>
<keyword evidence="3" id="KW-1185">Reference proteome</keyword>
<dbReference type="AlphaFoldDB" id="A0A2U3AP99"/>
<dbReference type="GO" id="GO:0003677">
    <property type="term" value="F:DNA binding"/>
    <property type="evidence" value="ECO:0007669"/>
    <property type="project" value="InterPro"/>
</dbReference>
<dbReference type="Proteomes" id="UP000245938">
    <property type="component" value="Unassembled WGS sequence"/>
</dbReference>
<protein>
    <submittedName>
        <fullName evidence="2">Phage repressor protein/antirepressor Ant</fullName>
    </submittedName>
</protein>
<dbReference type="RefSeq" id="WP_109304958.1">
    <property type="nucleotide sequence ID" value="NZ_BJUF01000040.1"/>
</dbReference>
<gene>
    <name evidence="2" type="ORF">DEX24_03180</name>
</gene>
<proteinExistence type="predicted"/>
<dbReference type="PROSITE" id="PS51750">
    <property type="entry name" value="BRO_N"/>
    <property type="match status" value="1"/>
</dbReference>
<evidence type="ECO:0000313" key="3">
    <source>
        <dbReference type="Proteomes" id="UP000245938"/>
    </source>
</evidence>
<dbReference type="PANTHER" id="PTHR36180">
    <property type="entry name" value="DNA-BINDING PROTEIN-RELATED-RELATED"/>
    <property type="match status" value="1"/>
</dbReference>